<dbReference type="Proteomes" id="UP000197138">
    <property type="component" value="Unassembled WGS sequence"/>
</dbReference>
<reference evidence="3" key="1">
    <citation type="journal article" date="2017" name="Plant J.">
        <title>The pomegranate (Punica granatum L.) genome and the genomics of punicalagin biosynthesis.</title>
        <authorList>
            <person name="Qin G."/>
            <person name="Xu C."/>
            <person name="Ming R."/>
            <person name="Tang H."/>
            <person name="Guyot R."/>
            <person name="Kramer E.M."/>
            <person name="Hu Y."/>
            <person name="Yi X."/>
            <person name="Qi Y."/>
            <person name="Xu X."/>
            <person name="Gao Z."/>
            <person name="Pan H."/>
            <person name="Jian J."/>
            <person name="Tian Y."/>
            <person name="Yue Z."/>
            <person name="Xu Y."/>
        </authorList>
    </citation>
    <scope>NUCLEOTIDE SEQUENCE [LARGE SCALE GENOMIC DNA]</scope>
    <source>
        <strain evidence="3">cv. Dabenzi</strain>
    </source>
</reference>
<accession>A0A218WLD0</accession>
<gene>
    <name evidence="2" type="ORF">CDL15_Pgr021138</name>
</gene>
<proteinExistence type="predicted"/>
<protein>
    <submittedName>
        <fullName evidence="2">Uncharacterized protein</fullName>
    </submittedName>
</protein>
<dbReference type="AlphaFoldDB" id="A0A218WLD0"/>
<evidence type="ECO:0000313" key="3">
    <source>
        <dbReference type="Proteomes" id="UP000197138"/>
    </source>
</evidence>
<name>A0A218WLD0_PUNGR</name>
<evidence type="ECO:0000313" key="2">
    <source>
        <dbReference type="EMBL" id="OWM72832.1"/>
    </source>
</evidence>
<feature type="region of interest" description="Disordered" evidence="1">
    <location>
        <begin position="23"/>
        <end position="63"/>
    </location>
</feature>
<feature type="compositionally biased region" description="Polar residues" evidence="1">
    <location>
        <begin position="39"/>
        <end position="53"/>
    </location>
</feature>
<comment type="caution">
    <text evidence="2">The sequence shown here is derived from an EMBL/GenBank/DDBJ whole genome shotgun (WGS) entry which is preliminary data.</text>
</comment>
<evidence type="ECO:0000256" key="1">
    <source>
        <dbReference type="SAM" id="MobiDB-lite"/>
    </source>
</evidence>
<sequence length="119" mass="12927">MHGGESSGFDSFNFGQSGRFYLGGPFRTHPAQLSRGQWRPTQSAQHSSSQSPTGHLAGQAQAHCEQTADLSKLANLSKVQLQQLVSMVSRDDGEVYRLSGENFMPITSQLDWIIDSGAS</sequence>
<dbReference type="EMBL" id="MTKT01003978">
    <property type="protein sequence ID" value="OWM72832.1"/>
    <property type="molecule type" value="Genomic_DNA"/>
</dbReference>
<organism evidence="2 3">
    <name type="scientific">Punica granatum</name>
    <name type="common">Pomegranate</name>
    <dbReference type="NCBI Taxonomy" id="22663"/>
    <lineage>
        <taxon>Eukaryota</taxon>
        <taxon>Viridiplantae</taxon>
        <taxon>Streptophyta</taxon>
        <taxon>Embryophyta</taxon>
        <taxon>Tracheophyta</taxon>
        <taxon>Spermatophyta</taxon>
        <taxon>Magnoliopsida</taxon>
        <taxon>eudicotyledons</taxon>
        <taxon>Gunneridae</taxon>
        <taxon>Pentapetalae</taxon>
        <taxon>rosids</taxon>
        <taxon>malvids</taxon>
        <taxon>Myrtales</taxon>
        <taxon>Lythraceae</taxon>
        <taxon>Punica</taxon>
    </lineage>
</organism>